<organism evidence="2 3">
    <name type="scientific">Pleurodeles waltl</name>
    <name type="common">Iberian ribbed newt</name>
    <dbReference type="NCBI Taxonomy" id="8319"/>
    <lineage>
        <taxon>Eukaryota</taxon>
        <taxon>Metazoa</taxon>
        <taxon>Chordata</taxon>
        <taxon>Craniata</taxon>
        <taxon>Vertebrata</taxon>
        <taxon>Euteleostomi</taxon>
        <taxon>Amphibia</taxon>
        <taxon>Batrachia</taxon>
        <taxon>Caudata</taxon>
        <taxon>Salamandroidea</taxon>
        <taxon>Salamandridae</taxon>
        <taxon>Pleurodelinae</taxon>
        <taxon>Pleurodeles</taxon>
    </lineage>
</organism>
<dbReference type="Proteomes" id="UP001066276">
    <property type="component" value="Chromosome 8"/>
</dbReference>
<dbReference type="AlphaFoldDB" id="A0AAV7NC53"/>
<protein>
    <submittedName>
        <fullName evidence="2">Uncharacterized protein</fullName>
    </submittedName>
</protein>
<reference evidence="2" key="1">
    <citation type="journal article" date="2022" name="bioRxiv">
        <title>Sequencing and chromosome-scale assembly of the giantPleurodeles waltlgenome.</title>
        <authorList>
            <person name="Brown T."/>
            <person name="Elewa A."/>
            <person name="Iarovenko S."/>
            <person name="Subramanian E."/>
            <person name="Araus A.J."/>
            <person name="Petzold A."/>
            <person name="Susuki M."/>
            <person name="Suzuki K.-i.T."/>
            <person name="Hayashi T."/>
            <person name="Toyoda A."/>
            <person name="Oliveira C."/>
            <person name="Osipova E."/>
            <person name="Leigh N.D."/>
            <person name="Simon A."/>
            <person name="Yun M.H."/>
        </authorList>
    </citation>
    <scope>NUCLEOTIDE SEQUENCE</scope>
    <source>
        <strain evidence="2">20211129_DDA</strain>
        <tissue evidence="2">Liver</tissue>
    </source>
</reference>
<accession>A0AAV7NC53</accession>
<evidence type="ECO:0000313" key="3">
    <source>
        <dbReference type="Proteomes" id="UP001066276"/>
    </source>
</evidence>
<proteinExistence type="predicted"/>
<evidence type="ECO:0000256" key="1">
    <source>
        <dbReference type="SAM" id="MobiDB-lite"/>
    </source>
</evidence>
<sequence>MPGARWPFPRGLCRPAEKNLAKSVQNGAPVGAAPSLTHAAVVREHLEWRMPSGLRPRMLSVQTSTGLPRRGNGSEGSGVVRRAARTYTCFRRQQNEEQSVARPGAD</sequence>
<name>A0AAV7NC53_PLEWA</name>
<dbReference type="EMBL" id="JANPWB010000012">
    <property type="protein sequence ID" value="KAJ1113551.1"/>
    <property type="molecule type" value="Genomic_DNA"/>
</dbReference>
<comment type="caution">
    <text evidence="2">The sequence shown here is derived from an EMBL/GenBank/DDBJ whole genome shotgun (WGS) entry which is preliminary data.</text>
</comment>
<evidence type="ECO:0000313" key="2">
    <source>
        <dbReference type="EMBL" id="KAJ1113551.1"/>
    </source>
</evidence>
<keyword evidence="3" id="KW-1185">Reference proteome</keyword>
<gene>
    <name evidence="2" type="ORF">NDU88_001793</name>
</gene>
<feature type="region of interest" description="Disordered" evidence="1">
    <location>
        <begin position="62"/>
        <end position="81"/>
    </location>
</feature>